<dbReference type="AlphaFoldDB" id="A0A3D8J7F8"/>
<feature type="domain" description="Radical SAM core" evidence="7">
    <location>
        <begin position="9"/>
        <end position="129"/>
    </location>
</feature>
<dbReference type="SUPFAM" id="SSF102114">
    <property type="entry name" value="Radical SAM enzymes"/>
    <property type="match status" value="1"/>
</dbReference>
<dbReference type="InterPro" id="IPR007197">
    <property type="entry name" value="rSAM"/>
</dbReference>
<evidence type="ECO:0000256" key="1">
    <source>
        <dbReference type="ARBA" id="ARBA00001966"/>
    </source>
</evidence>
<dbReference type="CDD" id="cd21122">
    <property type="entry name" value="SPASM_rSAM"/>
    <property type="match status" value="1"/>
</dbReference>
<dbReference type="Gene3D" id="3.20.20.70">
    <property type="entry name" value="Aldolase class I"/>
    <property type="match status" value="1"/>
</dbReference>
<keyword evidence="3" id="KW-0949">S-adenosyl-L-methionine</keyword>
<dbReference type="GO" id="GO:0003824">
    <property type="term" value="F:catalytic activity"/>
    <property type="evidence" value="ECO:0007669"/>
    <property type="project" value="InterPro"/>
</dbReference>
<dbReference type="PANTHER" id="PTHR43787">
    <property type="entry name" value="FEMO COFACTOR BIOSYNTHESIS PROTEIN NIFB-RELATED"/>
    <property type="match status" value="1"/>
</dbReference>
<accession>A0A3D8J7F8</accession>
<evidence type="ECO:0000259" key="8">
    <source>
        <dbReference type="Pfam" id="PF13186"/>
    </source>
</evidence>
<organism evidence="9 10">
    <name type="scientific">Helicobacter anseris</name>
    <dbReference type="NCBI Taxonomy" id="375926"/>
    <lineage>
        <taxon>Bacteria</taxon>
        <taxon>Pseudomonadati</taxon>
        <taxon>Campylobacterota</taxon>
        <taxon>Epsilonproteobacteria</taxon>
        <taxon>Campylobacterales</taxon>
        <taxon>Helicobacteraceae</taxon>
        <taxon>Helicobacter</taxon>
    </lineage>
</organism>
<evidence type="ECO:0000256" key="5">
    <source>
        <dbReference type="ARBA" id="ARBA00023004"/>
    </source>
</evidence>
<dbReference type="InterPro" id="IPR013785">
    <property type="entry name" value="Aldolase_TIM"/>
</dbReference>
<evidence type="ECO:0000313" key="9">
    <source>
        <dbReference type="EMBL" id="RDU72824.1"/>
    </source>
</evidence>
<evidence type="ECO:0000259" key="7">
    <source>
        <dbReference type="Pfam" id="PF04055"/>
    </source>
</evidence>
<dbReference type="Pfam" id="PF04055">
    <property type="entry name" value="Radical_SAM"/>
    <property type="match status" value="1"/>
</dbReference>
<dbReference type="EMBL" id="NXLX01000015">
    <property type="protein sequence ID" value="RDU72824.1"/>
    <property type="molecule type" value="Genomic_DNA"/>
</dbReference>
<dbReference type="GO" id="GO:0051539">
    <property type="term" value="F:4 iron, 4 sulfur cluster binding"/>
    <property type="evidence" value="ECO:0007669"/>
    <property type="project" value="UniProtKB-KW"/>
</dbReference>
<dbReference type="Proteomes" id="UP000256695">
    <property type="component" value="Unassembled WGS sequence"/>
</dbReference>
<evidence type="ECO:0000256" key="4">
    <source>
        <dbReference type="ARBA" id="ARBA00022723"/>
    </source>
</evidence>
<dbReference type="Pfam" id="PF13186">
    <property type="entry name" value="SPASM"/>
    <property type="match status" value="1"/>
</dbReference>
<name>A0A3D8J7F8_9HELI</name>
<dbReference type="GO" id="GO:0046872">
    <property type="term" value="F:metal ion binding"/>
    <property type="evidence" value="ECO:0007669"/>
    <property type="project" value="UniProtKB-KW"/>
</dbReference>
<protein>
    <submittedName>
        <fullName evidence="9">Radical SAM protein</fullName>
    </submittedName>
</protein>
<evidence type="ECO:0000313" key="10">
    <source>
        <dbReference type="Proteomes" id="UP000256695"/>
    </source>
</evidence>
<feature type="domain" description="4Fe4S-binding SPASM" evidence="8">
    <location>
        <begin position="205"/>
        <end position="271"/>
    </location>
</feature>
<dbReference type="CDD" id="cd01335">
    <property type="entry name" value="Radical_SAM"/>
    <property type="match status" value="1"/>
</dbReference>
<keyword evidence="10" id="KW-1185">Reference proteome</keyword>
<reference evidence="9 10" key="1">
    <citation type="submission" date="2018-04" db="EMBL/GenBank/DDBJ databases">
        <title>Novel Campyloabacter and Helicobacter Species and Strains.</title>
        <authorList>
            <person name="Mannion A.J."/>
            <person name="Shen Z."/>
            <person name="Fox J.G."/>
        </authorList>
    </citation>
    <scope>NUCLEOTIDE SEQUENCE [LARGE SCALE GENOMIC DNA]</scope>
    <source>
        <strain evidence="9 10">MIT 04-9362</strain>
    </source>
</reference>
<keyword evidence="5" id="KW-0408">Iron</keyword>
<evidence type="ECO:0000256" key="3">
    <source>
        <dbReference type="ARBA" id="ARBA00022691"/>
    </source>
</evidence>
<gene>
    <name evidence="9" type="ORF">CQA57_06130</name>
</gene>
<proteinExistence type="predicted"/>
<sequence length="279" mass="32304">MMHFKKIYIELSDICGLQCSFCPNQKAVRGLMSQELFAKIVRQIRGKCHRVCLHILGDPCRIKNLKEYLDILRQNDLSVDLVTSGFYLKDKESLLHPAIHQIAFSLDAGFDKNNPTKEGYLQDILEFCDFKRKQQNKIFINLRVQDTTLKRIPLQQIFDFFKKTIPNDFKTFERIKLDEYIFLNITKTFIWADLKMQNICHTKKCHALKEQIGILSNGIVVPCCIDTQGEIALGNVNKQSLDEILSSKRAIAIKKGFEQNIAIEELCKRCHFPTTRSSN</sequence>
<evidence type="ECO:0000256" key="2">
    <source>
        <dbReference type="ARBA" id="ARBA00022485"/>
    </source>
</evidence>
<dbReference type="SFLD" id="SFLDS00029">
    <property type="entry name" value="Radical_SAM"/>
    <property type="match status" value="1"/>
</dbReference>
<dbReference type="OrthoDB" id="9805809at2"/>
<dbReference type="InterPro" id="IPR058240">
    <property type="entry name" value="rSAM_sf"/>
</dbReference>
<keyword evidence="6" id="KW-0411">Iron-sulfur</keyword>
<evidence type="ECO:0000256" key="6">
    <source>
        <dbReference type="ARBA" id="ARBA00023014"/>
    </source>
</evidence>
<comment type="caution">
    <text evidence="9">The sequence shown here is derived from an EMBL/GenBank/DDBJ whole genome shotgun (WGS) entry which is preliminary data.</text>
</comment>
<keyword evidence="4" id="KW-0479">Metal-binding</keyword>
<dbReference type="InterPro" id="IPR023885">
    <property type="entry name" value="4Fe4S-binding_SPASM_dom"/>
</dbReference>
<comment type="cofactor">
    <cofactor evidence="1">
        <name>[4Fe-4S] cluster</name>
        <dbReference type="ChEBI" id="CHEBI:49883"/>
    </cofactor>
</comment>
<dbReference type="PANTHER" id="PTHR43787:SF10">
    <property type="entry name" value="COFACTOR MODIFYING PROTEIN"/>
    <property type="match status" value="1"/>
</dbReference>
<keyword evidence="2" id="KW-0004">4Fe-4S</keyword>